<keyword evidence="1" id="KW-0812">Transmembrane</keyword>
<evidence type="ECO:0000313" key="2">
    <source>
        <dbReference type="EMBL" id="KAG8239532.1"/>
    </source>
</evidence>
<accession>A0A8K0KRI9</accession>
<keyword evidence="1" id="KW-1133">Transmembrane helix</keyword>
<evidence type="ECO:0000313" key="3">
    <source>
        <dbReference type="Proteomes" id="UP000792457"/>
    </source>
</evidence>
<dbReference type="Proteomes" id="UP000792457">
    <property type="component" value="Unassembled WGS sequence"/>
</dbReference>
<feature type="transmembrane region" description="Helical" evidence="1">
    <location>
        <begin position="45"/>
        <end position="68"/>
    </location>
</feature>
<dbReference type="OrthoDB" id="123207at2759"/>
<keyword evidence="1" id="KW-0472">Membrane</keyword>
<proteinExistence type="predicted"/>
<dbReference type="PANTHER" id="PTHR47272">
    <property type="entry name" value="DDE_TNP_1_7 DOMAIN-CONTAINING PROTEIN"/>
    <property type="match status" value="1"/>
</dbReference>
<dbReference type="EMBL" id="KZ309692">
    <property type="protein sequence ID" value="KAG8239532.1"/>
    <property type="molecule type" value="Genomic_DNA"/>
</dbReference>
<reference evidence="2" key="1">
    <citation type="submission" date="2013-04" db="EMBL/GenBank/DDBJ databases">
        <authorList>
            <person name="Qu J."/>
            <person name="Murali S.C."/>
            <person name="Bandaranaike D."/>
            <person name="Bellair M."/>
            <person name="Blankenburg K."/>
            <person name="Chao H."/>
            <person name="Dinh H."/>
            <person name="Doddapaneni H."/>
            <person name="Downs B."/>
            <person name="Dugan-Rocha S."/>
            <person name="Elkadiri S."/>
            <person name="Gnanaolivu R.D."/>
            <person name="Hernandez B."/>
            <person name="Javaid M."/>
            <person name="Jayaseelan J.C."/>
            <person name="Lee S."/>
            <person name="Li M."/>
            <person name="Ming W."/>
            <person name="Munidasa M."/>
            <person name="Muniz J."/>
            <person name="Nguyen L."/>
            <person name="Ongeri F."/>
            <person name="Osuji N."/>
            <person name="Pu L.-L."/>
            <person name="Puazo M."/>
            <person name="Qu C."/>
            <person name="Quiroz J."/>
            <person name="Raj R."/>
            <person name="Weissenberger G."/>
            <person name="Xin Y."/>
            <person name="Zou X."/>
            <person name="Han Y."/>
            <person name="Richards S."/>
            <person name="Worley K."/>
            <person name="Muzny D."/>
            <person name="Gibbs R."/>
        </authorList>
    </citation>
    <scope>NUCLEOTIDE SEQUENCE</scope>
    <source>
        <strain evidence="2">Sampled in the wild</strain>
    </source>
</reference>
<protein>
    <submittedName>
        <fullName evidence="2">Uncharacterized protein</fullName>
    </submittedName>
</protein>
<sequence length="155" mass="17292">MVPFKGKLAAKQYVRGKHTPWGIKIFLLCGKGGTAYDFMMYHGKSTIAVCIIAGKCFKTFGFTAAVVLKLSERMSKREIYAGETVRVNRFYSPPLISDNEIMKNERGLSSSVTSKAGDVILTKCLDNRTVVIGYYFVSIGEEDIVDQWGDKKKNT</sequence>
<name>A0A8K0KRI9_LADFU</name>
<reference evidence="2" key="2">
    <citation type="submission" date="2017-10" db="EMBL/GenBank/DDBJ databases">
        <title>Ladona fulva Genome sequencing and assembly.</title>
        <authorList>
            <person name="Murali S."/>
            <person name="Richards S."/>
            <person name="Bandaranaike D."/>
            <person name="Bellair M."/>
            <person name="Blankenburg K."/>
            <person name="Chao H."/>
            <person name="Dinh H."/>
            <person name="Doddapaneni H."/>
            <person name="Dugan-Rocha S."/>
            <person name="Elkadiri S."/>
            <person name="Gnanaolivu R."/>
            <person name="Hernandez B."/>
            <person name="Skinner E."/>
            <person name="Javaid M."/>
            <person name="Lee S."/>
            <person name="Li M."/>
            <person name="Ming W."/>
            <person name="Munidasa M."/>
            <person name="Muniz J."/>
            <person name="Nguyen L."/>
            <person name="Hughes D."/>
            <person name="Osuji N."/>
            <person name="Pu L.-L."/>
            <person name="Puazo M."/>
            <person name="Qu C."/>
            <person name="Quiroz J."/>
            <person name="Raj R."/>
            <person name="Weissenberger G."/>
            <person name="Xin Y."/>
            <person name="Zou X."/>
            <person name="Han Y."/>
            <person name="Worley K."/>
            <person name="Muzny D."/>
            <person name="Gibbs R."/>
        </authorList>
    </citation>
    <scope>NUCLEOTIDE SEQUENCE</scope>
    <source>
        <strain evidence="2">Sampled in the wild</strain>
    </source>
</reference>
<gene>
    <name evidence="2" type="ORF">J437_LFUL019201</name>
</gene>
<comment type="caution">
    <text evidence="2">The sequence shown here is derived from an EMBL/GenBank/DDBJ whole genome shotgun (WGS) entry which is preliminary data.</text>
</comment>
<organism evidence="2 3">
    <name type="scientific">Ladona fulva</name>
    <name type="common">Scarce chaser dragonfly</name>
    <name type="synonym">Libellula fulva</name>
    <dbReference type="NCBI Taxonomy" id="123851"/>
    <lineage>
        <taxon>Eukaryota</taxon>
        <taxon>Metazoa</taxon>
        <taxon>Ecdysozoa</taxon>
        <taxon>Arthropoda</taxon>
        <taxon>Hexapoda</taxon>
        <taxon>Insecta</taxon>
        <taxon>Pterygota</taxon>
        <taxon>Palaeoptera</taxon>
        <taxon>Odonata</taxon>
        <taxon>Epiprocta</taxon>
        <taxon>Anisoptera</taxon>
        <taxon>Libelluloidea</taxon>
        <taxon>Libellulidae</taxon>
        <taxon>Ladona</taxon>
    </lineage>
</organism>
<keyword evidence="3" id="KW-1185">Reference proteome</keyword>
<dbReference type="AlphaFoldDB" id="A0A8K0KRI9"/>
<evidence type="ECO:0000256" key="1">
    <source>
        <dbReference type="SAM" id="Phobius"/>
    </source>
</evidence>